<sequence>MAGYKCVNFVDLCRLCAGSGIGSKTGIFSEEGKRKNMLTRINSTLTLKIHEKDRLPKGVCSRCVRQLEAHVEFREAVQRAQEMLQSCLNSTKLKNGGMVYIKDDSSGKDGTSSAEALEPIKPVELASPPQLHPLPTLQAIQQPPAATTQVKPQSAPPTSISTATPPTMTPIIINSLPKGFVQTSSGGGGGGVQSATIMAPNADFLNSIMQAVGIQAQGSASTSGEPQQQTQSQATQQQQQQQMAQYTITLDGQTIKANQIHYKIQDSNQTFVTGGAGGDSGEPQQQQQT</sequence>
<reference evidence="5" key="2">
    <citation type="submission" date="2020-05" db="UniProtKB">
        <authorList>
            <consortium name="EnsemblMetazoa"/>
        </authorList>
    </citation>
    <scope>IDENTIFICATION</scope>
    <source>
        <strain evidence="5">JHB</strain>
    </source>
</reference>
<feature type="binding site" evidence="1">
    <location>
        <position position="13"/>
    </location>
    <ligand>
        <name>Zn(2+)</name>
        <dbReference type="ChEBI" id="CHEBI:29105"/>
    </ligand>
</feature>
<feature type="region of interest" description="Disordered" evidence="2">
    <location>
        <begin position="269"/>
        <end position="289"/>
    </location>
</feature>
<dbReference type="VEuPathDB" id="VectorBase:CQUJHB007820"/>
<name>B0WY02_CULQU</name>
<dbReference type="SUPFAM" id="SSF57716">
    <property type="entry name" value="Glucocorticoid receptor-like (DNA-binding domain)"/>
    <property type="match status" value="1"/>
</dbReference>
<dbReference type="KEGG" id="cqu:CpipJ_CPIJ012234"/>
<evidence type="ECO:0000256" key="2">
    <source>
        <dbReference type="SAM" id="MobiDB-lite"/>
    </source>
</evidence>
<evidence type="ECO:0000259" key="3">
    <source>
        <dbReference type="PROSITE" id="PS51915"/>
    </source>
</evidence>
<dbReference type="FunCoup" id="B0WY02">
    <property type="interactions" value="1"/>
</dbReference>
<dbReference type="EMBL" id="DS232178">
    <property type="protein sequence ID" value="EDS36812.1"/>
    <property type="molecule type" value="Genomic_DNA"/>
</dbReference>
<feature type="binding site" evidence="1">
    <location>
        <position position="16"/>
    </location>
    <ligand>
        <name>Zn(2+)</name>
        <dbReference type="ChEBI" id="CHEBI:29105"/>
    </ligand>
</feature>
<feature type="region of interest" description="Disordered" evidence="2">
    <location>
        <begin position="216"/>
        <end position="236"/>
    </location>
</feature>
<feature type="region of interest" description="Disordered" evidence="2">
    <location>
        <begin position="143"/>
        <end position="166"/>
    </location>
</feature>
<dbReference type="OrthoDB" id="654211at2759"/>
<evidence type="ECO:0000313" key="5">
    <source>
        <dbReference type="EnsemblMetazoa" id="CPIJ012234-PA"/>
    </source>
</evidence>
<feature type="domain" description="ZAD" evidence="3">
    <location>
        <begin position="11"/>
        <end position="87"/>
    </location>
</feature>
<proteinExistence type="predicted"/>
<dbReference type="Pfam" id="PF07776">
    <property type="entry name" value="zf-AD"/>
    <property type="match status" value="1"/>
</dbReference>
<keyword evidence="1" id="KW-0863">Zinc-finger</keyword>
<dbReference type="PANTHER" id="PTHR39942:SF1">
    <property type="entry name" value="BCDNA.LD26519-RELATED"/>
    <property type="match status" value="1"/>
</dbReference>
<dbReference type="Gene3D" id="3.40.1800.20">
    <property type="match status" value="1"/>
</dbReference>
<dbReference type="eggNOG" id="KOG1721">
    <property type="taxonomic scope" value="Eukaryota"/>
</dbReference>
<keyword evidence="6" id="KW-1185">Reference proteome</keyword>
<dbReference type="SMART" id="SM00868">
    <property type="entry name" value="zf-AD"/>
    <property type="match status" value="1"/>
</dbReference>
<gene>
    <name evidence="5" type="primary">6044827</name>
    <name evidence="4" type="ORF">CpipJ_CPIJ012234</name>
</gene>
<dbReference type="InParanoid" id="B0WY02"/>
<dbReference type="AlphaFoldDB" id="B0WY02"/>
<dbReference type="OMA" id="NMLTRIN"/>
<evidence type="ECO:0000313" key="6">
    <source>
        <dbReference type="Proteomes" id="UP000002320"/>
    </source>
</evidence>
<dbReference type="Proteomes" id="UP000002320">
    <property type="component" value="Unassembled WGS sequence"/>
</dbReference>
<dbReference type="GO" id="GO:0005634">
    <property type="term" value="C:nucleus"/>
    <property type="evidence" value="ECO:0007669"/>
    <property type="project" value="InterPro"/>
</dbReference>
<protein>
    <recommendedName>
        <fullName evidence="3">ZAD domain-containing protein</fullName>
    </recommendedName>
</protein>
<organism>
    <name type="scientific">Culex quinquefasciatus</name>
    <name type="common">Southern house mosquito</name>
    <name type="synonym">Culex pungens</name>
    <dbReference type="NCBI Taxonomy" id="7176"/>
    <lineage>
        <taxon>Eukaryota</taxon>
        <taxon>Metazoa</taxon>
        <taxon>Ecdysozoa</taxon>
        <taxon>Arthropoda</taxon>
        <taxon>Hexapoda</taxon>
        <taxon>Insecta</taxon>
        <taxon>Pterygota</taxon>
        <taxon>Neoptera</taxon>
        <taxon>Endopterygota</taxon>
        <taxon>Diptera</taxon>
        <taxon>Nematocera</taxon>
        <taxon>Culicoidea</taxon>
        <taxon>Culicidae</taxon>
        <taxon>Culicinae</taxon>
        <taxon>Culicini</taxon>
        <taxon>Culex</taxon>
        <taxon>Culex</taxon>
    </lineage>
</organism>
<dbReference type="InterPro" id="IPR012934">
    <property type="entry name" value="Znf_AD"/>
</dbReference>
<dbReference type="HOGENOM" id="CLU_963958_0_0_1"/>
<feature type="binding site" evidence="1">
    <location>
        <position position="63"/>
    </location>
    <ligand>
        <name>Zn(2+)</name>
        <dbReference type="ChEBI" id="CHEBI:29105"/>
    </ligand>
</feature>
<feature type="binding site" evidence="1">
    <location>
        <position position="60"/>
    </location>
    <ligand>
        <name>Zn(2+)</name>
        <dbReference type="ChEBI" id="CHEBI:29105"/>
    </ligand>
</feature>
<evidence type="ECO:0000313" key="4">
    <source>
        <dbReference type="EMBL" id="EDS36812.1"/>
    </source>
</evidence>
<accession>B0WY02</accession>
<dbReference type="PANTHER" id="PTHR39942">
    <property type="entry name" value="BCDNA.LD26519-RELATED"/>
    <property type="match status" value="1"/>
</dbReference>
<feature type="compositionally biased region" description="Low complexity" evidence="2">
    <location>
        <begin position="156"/>
        <end position="166"/>
    </location>
</feature>
<keyword evidence="1" id="KW-0862">Zinc</keyword>
<dbReference type="EnsemblMetazoa" id="CPIJ012234-RA">
    <property type="protein sequence ID" value="CPIJ012234-PA"/>
    <property type="gene ID" value="CPIJ012234"/>
</dbReference>
<feature type="compositionally biased region" description="Polar residues" evidence="2">
    <location>
        <begin position="216"/>
        <end position="226"/>
    </location>
</feature>
<feature type="compositionally biased region" description="Low complexity" evidence="2">
    <location>
        <begin position="227"/>
        <end position="236"/>
    </location>
</feature>
<keyword evidence="1" id="KW-0479">Metal-binding</keyword>
<dbReference type="GO" id="GO:0008270">
    <property type="term" value="F:zinc ion binding"/>
    <property type="evidence" value="ECO:0007669"/>
    <property type="project" value="UniProtKB-UniRule"/>
</dbReference>
<dbReference type="PROSITE" id="PS51915">
    <property type="entry name" value="ZAD"/>
    <property type="match status" value="1"/>
</dbReference>
<dbReference type="VEuPathDB" id="VectorBase:CPIJ012234"/>
<reference evidence="4" key="1">
    <citation type="submission" date="2007-03" db="EMBL/GenBank/DDBJ databases">
        <title>Annotation of Culex pipiens quinquefasciatus.</title>
        <authorList>
            <consortium name="The Broad Institute Genome Sequencing Platform"/>
            <person name="Atkinson P.W."/>
            <person name="Hemingway J."/>
            <person name="Christensen B.M."/>
            <person name="Higgs S."/>
            <person name="Kodira C."/>
            <person name="Hannick L."/>
            <person name="Megy K."/>
            <person name="O'Leary S."/>
            <person name="Pearson M."/>
            <person name="Haas B.J."/>
            <person name="Mauceli E."/>
            <person name="Wortman J.R."/>
            <person name="Lee N.H."/>
            <person name="Guigo R."/>
            <person name="Stanke M."/>
            <person name="Alvarado L."/>
            <person name="Amedeo P."/>
            <person name="Antoine C.H."/>
            <person name="Arensburger P."/>
            <person name="Bidwell S.L."/>
            <person name="Crawford M."/>
            <person name="Camaro F."/>
            <person name="Devon K."/>
            <person name="Engels R."/>
            <person name="Hammond M."/>
            <person name="Howarth C."/>
            <person name="Koehrsen M."/>
            <person name="Lawson D."/>
            <person name="Montgomery P."/>
            <person name="Nene V."/>
            <person name="Nusbaum C."/>
            <person name="Puiu D."/>
            <person name="Romero-Severson J."/>
            <person name="Severson D.W."/>
            <person name="Shumway M."/>
            <person name="Sisk P."/>
            <person name="Stolte C."/>
            <person name="Zeng Q."/>
            <person name="Eisenstadt E."/>
            <person name="Fraser-Liggett C."/>
            <person name="Strausberg R."/>
            <person name="Galagan J."/>
            <person name="Birren B."/>
            <person name="Collins F.H."/>
        </authorList>
    </citation>
    <scope>NUCLEOTIDE SEQUENCE [LARGE SCALE GENOMIC DNA]</scope>
    <source>
        <strain evidence="4">JHB</strain>
    </source>
</reference>
<evidence type="ECO:0000256" key="1">
    <source>
        <dbReference type="PROSITE-ProRule" id="PRU01263"/>
    </source>
</evidence>